<dbReference type="EMBL" id="GECU01006498">
    <property type="protein sequence ID" value="JAT01209.1"/>
    <property type="molecule type" value="Transcribed_RNA"/>
</dbReference>
<feature type="region of interest" description="Disordered" evidence="1">
    <location>
        <begin position="1"/>
        <end position="44"/>
    </location>
</feature>
<organism evidence="2">
    <name type="scientific">Homalodisca liturata</name>
    <dbReference type="NCBI Taxonomy" id="320908"/>
    <lineage>
        <taxon>Eukaryota</taxon>
        <taxon>Metazoa</taxon>
        <taxon>Ecdysozoa</taxon>
        <taxon>Arthropoda</taxon>
        <taxon>Hexapoda</taxon>
        <taxon>Insecta</taxon>
        <taxon>Pterygota</taxon>
        <taxon>Neoptera</taxon>
        <taxon>Paraneoptera</taxon>
        <taxon>Hemiptera</taxon>
        <taxon>Auchenorrhyncha</taxon>
        <taxon>Membracoidea</taxon>
        <taxon>Cicadellidae</taxon>
        <taxon>Cicadellinae</taxon>
        <taxon>Proconiini</taxon>
        <taxon>Homalodisca</taxon>
    </lineage>
</organism>
<dbReference type="AlphaFoldDB" id="A0A1B6JPN1"/>
<reference evidence="2" key="1">
    <citation type="submission" date="2015-11" db="EMBL/GenBank/DDBJ databases">
        <title>De novo transcriptome assembly of four potential Pierce s Disease insect vectors from Arizona vineyards.</title>
        <authorList>
            <person name="Tassone E.E."/>
        </authorList>
    </citation>
    <scope>NUCLEOTIDE SEQUENCE</scope>
</reference>
<name>A0A1B6JPN1_9HEMI</name>
<feature type="non-terminal residue" evidence="2">
    <location>
        <position position="145"/>
    </location>
</feature>
<accession>A0A1B6JPN1</accession>
<feature type="compositionally biased region" description="Polar residues" evidence="1">
    <location>
        <begin position="100"/>
        <end position="129"/>
    </location>
</feature>
<evidence type="ECO:0000256" key="1">
    <source>
        <dbReference type="SAM" id="MobiDB-lite"/>
    </source>
</evidence>
<evidence type="ECO:0000313" key="2">
    <source>
        <dbReference type="EMBL" id="JAT01209.1"/>
    </source>
</evidence>
<feature type="compositionally biased region" description="Low complexity" evidence="1">
    <location>
        <begin position="130"/>
        <end position="145"/>
    </location>
</feature>
<feature type="compositionally biased region" description="Polar residues" evidence="1">
    <location>
        <begin position="1"/>
        <end position="36"/>
    </location>
</feature>
<protein>
    <submittedName>
        <fullName evidence="2">Uncharacterized protein</fullName>
    </submittedName>
</protein>
<feature type="region of interest" description="Disordered" evidence="1">
    <location>
        <begin position="96"/>
        <end position="145"/>
    </location>
</feature>
<proteinExistence type="predicted"/>
<gene>
    <name evidence="2" type="ORF">g.11948</name>
</gene>
<sequence>MKKVTTTEYNAADTSSSSIVRAENIQRQPLQQTTEPPTVDGYHNKTSLVRTSTTLDMELAKNLEAFTLGEFKRSNLEQQTGRGRGKLLQKLEDFHKKTSSGRTCTTQDTTTEYNAADTSSSSIVQPENIPTTRRQPLQQTTEPPT</sequence>